<evidence type="ECO:0000313" key="1">
    <source>
        <dbReference type="EMBL" id="RNA22951.1"/>
    </source>
</evidence>
<comment type="caution">
    <text evidence="1">The sequence shown here is derived from an EMBL/GenBank/DDBJ whole genome shotgun (WGS) entry which is preliminary data.</text>
</comment>
<gene>
    <name evidence="1" type="ORF">BpHYR1_001764</name>
</gene>
<keyword evidence="2" id="KW-1185">Reference proteome</keyword>
<name>A0A3M7RHB9_BRAPC</name>
<organism evidence="1 2">
    <name type="scientific">Brachionus plicatilis</name>
    <name type="common">Marine rotifer</name>
    <name type="synonym">Brachionus muelleri</name>
    <dbReference type="NCBI Taxonomy" id="10195"/>
    <lineage>
        <taxon>Eukaryota</taxon>
        <taxon>Metazoa</taxon>
        <taxon>Spiralia</taxon>
        <taxon>Gnathifera</taxon>
        <taxon>Rotifera</taxon>
        <taxon>Eurotatoria</taxon>
        <taxon>Monogononta</taxon>
        <taxon>Pseudotrocha</taxon>
        <taxon>Ploima</taxon>
        <taxon>Brachionidae</taxon>
        <taxon>Brachionus</taxon>
    </lineage>
</organism>
<dbReference type="Proteomes" id="UP000276133">
    <property type="component" value="Unassembled WGS sequence"/>
</dbReference>
<reference evidence="1 2" key="1">
    <citation type="journal article" date="2018" name="Sci. Rep.">
        <title>Genomic signatures of local adaptation to the degree of environmental predictability in rotifers.</title>
        <authorList>
            <person name="Franch-Gras L."/>
            <person name="Hahn C."/>
            <person name="Garcia-Roger E.M."/>
            <person name="Carmona M.J."/>
            <person name="Serra M."/>
            <person name="Gomez A."/>
        </authorList>
    </citation>
    <scope>NUCLEOTIDE SEQUENCE [LARGE SCALE GENOMIC DNA]</scope>
    <source>
        <strain evidence="1">HYR1</strain>
    </source>
</reference>
<proteinExistence type="predicted"/>
<sequence length="136" mass="16050">MLTNYIDKKRIYYFLFFSHHIIPLGKFPESDYLGKREQNFGRLYHISAHTLSVHEQNEQVEEEHFDYFLLKVVRLVCGLLGDQLVDNVEKALSQLDHVTSLLFLRVGDERGDKVENVTRWSKCTHLVMSILIVWRA</sequence>
<evidence type="ECO:0000313" key="2">
    <source>
        <dbReference type="Proteomes" id="UP000276133"/>
    </source>
</evidence>
<dbReference type="EMBL" id="REGN01003372">
    <property type="protein sequence ID" value="RNA22951.1"/>
    <property type="molecule type" value="Genomic_DNA"/>
</dbReference>
<accession>A0A3M7RHB9</accession>
<dbReference type="AlphaFoldDB" id="A0A3M7RHB9"/>
<protein>
    <submittedName>
        <fullName evidence="1">Uncharacterized protein</fullName>
    </submittedName>
</protein>